<dbReference type="OrthoDB" id="2157641at2759"/>
<evidence type="ECO:0000313" key="3">
    <source>
        <dbReference type="Proteomes" id="UP000243217"/>
    </source>
</evidence>
<dbReference type="Pfam" id="PF00595">
    <property type="entry name" value="PDZ"/>
    <property type="match status" value="2"/>
</dbReference>
<dbReference type="PANTHER" id="PTHR31138:SF1">
    <property type="entry name" value="PDZ DOMAIN-CONTAINING PROTEIN"/>
    <property type="match status" value="1"/>
</dbReference>
<keyword evidence="3" id="KW-1185">Reference proteome</keyword>
<dbReference type="Gene3D" id="3.15.10.10">
    <property type="entry name" value="Bactericidal permeability-increasing protein, domain 1"/>
    <property type="match status" value="1"/>
</dbReference>
<organism evidence="2 3">
    <name type="scientific">Thraustotheca clavata</name>
    <dbReference type="NCBI Taxonomy" id="74557"/>
    <lineage>
        <taxon>Eukaryota</taxon>
        <taxon>Sar</taxon>
        <taxon>Stramenopiles</taxon>
        <taxon>Oomycota</taxon>
        <taxon>Saprolegniomycetes</taxon>
        <taxon>Saprolegniales</taxon>
        <taxon>Achlyaceae</taxon>
        <taxon>Thraustotheca</taxon>
    </lineage>
</organism>
<evidence type="ECO:0000259" key="1">
    <source>
        <dbReference type="PROSITE" id="PS50106"/>
    </source>
</evidence>
<dbReference type="PANTHER" id="PTHR31138">
    <property type="entry name" value="CHROMOSOME 19, WHOLE GENOME SHOTGUN SEQUENCE"/>
    <property type="match status" value="1"/>
</dbReference>
<reference evidence="2 3" key="1">
    <citation type="journal article" date="2014" name="Genome Biol. Evol.">
        <title>The secreted proteins of Achlya hypogyna and Thraustotheca clavata identify the ancestral oomycete secretome and reveal gene acquisitions by horizontal gene transfer.</title>
        <authorList>
            <person name="Misner I."/>
            <person name="Blouin N."/>
            <person name="Leonard G."/>
            <person name="Richards T.A."/>
            <person name="Lane C.E."/>
        </authorList>
    </citation>
    <scope>NUCLEOTIDE SEQUENCE [LARGE SCALE GENOMIC DNA]</scope>
    <source>
        <strain evidence="2 3">ATCC 34112</strain>
    </source>
</reference>
<proteinExistence type="predicted"/>
<gene>
    <name evidence="2" type="ORF">THRCLA_03073</name>
</gene>
<dbReference type="InterPro" id="IPR017943">
    <property type="entry name" value="Bactericidal_perm-incr_a/b_dom"/>
</dbReference>
<dbReference type="InterPro" id="IPR036034">
    <property type="entry name" value="PDZ_sf"/>
</dbReference>
<accession>A0A1W0A390</accession>
<sequence>MTTSPLLPPVLTRLIRFSEGDSVKTAFGDGTFRCKTKQATGRPVYVVDLKHGGVLFSQSFWMMPRLPKLSGNEIPCGVGVELLSGRSGSVQSYCVADMTYQVQFDDGTMEKIPSTEIRLACHTRCRTLFGLGSIVNYRASNDSYTVLLDSNATAYLQARDVVAVDLRLLDKIPKPLSVDQVMAEFHGRLSRKQAEALSAAGENAYLTMRSYCEKNTSTLTSISTTLNYGKEYSEVLASLVNPEVQDAAKRVRKAGEKELEKLSELSDMVKKRIEDKLTSNADLAELTQHSKKILQTVGNSIEIRRVAEELSKQLQASAKSEDGRALIENFKVLLQDRVEQQKTRLSLLEPGKLVNDLELALSPQALQNKANSLVQRVAGDDAALACIDPVELLAQVEDYLPNVSKKAAVLLEDSEGFLARIQQSKQGKKILEKAKQLAQVSDDPDSIKDKVTSAVSQVKVEELAKWGRNITGDKAARQAFVDKVKDHCLDFLMSVLPTIEIDPIVGTKDEIDYSISVLDLSNFNVKKEKVSVKLGTALDDEILTMRATSISSLIPGLQWTFAQKYFPYLNGGGSADASVNGGCITLGFRAEKLMVDDEWKPTLAVSSIEIEIKEELKLTINGSWFSAVYNLLATLFKELIRDYIASTLEASLIDHVVTLVTALNKYMKDYWPLLLQILNVTVNQLPTASAWRGAKELSPAMPNEDDITFNVKELPIVVNKRARNRLAYVTSVTMPPNAPEEDRYELAKIPLNTTIVGVNGYSVAKLTANEVRAILKTLSPPMTLRFATDSLDDEIAAVKPKRKLRSFEVEFVEGPFGLKLRARPLASMGVIVAGFIPDRTKMTNPLPPMGAGEQSGQIRPGNLLLRANDIDCRDKSFTQVMGIIKNVGRPATLTFCTSPDGIINLTEWPPLLELDVKEVDGNSFVVVTGFQRLPSFARNSKLINEEDIIVAINGKSVVKMGYDKVMVLLKQAMDTPPYNVSFMKKNDSAKKATIVTFPHVPLGILFGSDRDGNVFVKKFIPELGPAERSGLVYKGCAVLQICGKTISGTNVEEVQELITTAIPPYTLTVRDLEMESNLCLL</sequence>
<dbReference type="Gene3D" id="2.30.42.10">
    <property type="match status" value="2"/>
</dbReference>
<protein>
    <recommendedName>
        <fullName evidence="1">PDZ domain-containing protein</fullName>
    </recommendedName>
</protein>
<dbReference type="Proteomes" id="UP000243217">
    <property type="component" value="Unassembled WGS sequence"/>
</dbReference>
<dbReference type="SUPFAM" id="SSF50156">
    <property type="entry name" value="PDZ domain-like"/>
    <property type="match status" value="3"/>
</dbReference>
<evidence type="ECO:0000313" key="2">
    <source>
        <dbReference type="EMBL" id="OQS04708.1"/>
    </source>
</evidence>
<dbReference type="SMART" id="SM00228">
    <property type="entry name" value="PDZ"/>
    <property type="match status" value="3"/>
</dbReference>
<name>A0A1W0A390_9STRA</name>
<dbReference type="PROSITE" id="PS50106">
    <property type="entry name" value="PDZ"/>
    <property type="match status" value="2"/>
</dbReference>
<dbReference type="GO" id="GO:0008289">
    <property type="term" value="F:lipid binding"/>
    <property type="evidence" value="ECO:0007669"/>
    <property type="project" value="InterPro"/>
</dbReference>
<dbReference type="EMBL" id="JNBS01000567">
    <property type="protein sequence ID" value="OQS04708.1"/>
    <property type="molecule type" value="Genomic_DNA"/>
</dbReference>
<dbReference type="InterPro" id="IPR001478">
    <property type="entry name" value="PDZ"/>
</dbReference>
<dbReference type="AlphaFoldDB" id="A0A1W0A390"/>
<feature type="domain" description="PDZ" evidence="1">
    <location>
        <begin position="817"/>
        <end position="899"/>
    </location>
</feature>
<dbReference type="CDD" id="cd00136">
    <property type="entry name" value="PDZ_canonical"/>
    <property type="match status" value="2"/>
</dbReference>
<feature type="domain" description="PDZ" evidence="1">
    <location>
        <begin position="979"/>
        <end position="1073"/>
    </location>
</feature>
<dbReference type="SUPFAM" id="SSF55394">
    <property type="entry name" value="Bactericidal permeability-increasing protein, BPI"/>
    <property type="match status" value="1"/>
</dbReference>
<comment type="caution">
    <text evidence="2">The sequence shown here is derived from an EMBL/GenBank/DDBJ whole genome shotgun (WGS) entry which is preliminary data.</text>
</comment>